<name>A0A9P6DKZ3_9AGAM</name>
<evidence type="ECO:0000313" key="2">
    <source>
        <dbReference type="EMBL" id="KAF9505447.1"/>
    </source>
</evidence>
<dbReference type="EMBL" id="MU129153">
    <property type="protein sequence ID" value="KAF9505447.1"/>
    <property type="molecule type" value="Genomic_DNA"/>
</dbReference>
<organism evidence="2 3">
    <name type="scientific">Hydnum rufescens UP504</name>
    <dbReference type="NCBI Taxonomy" id="1448309"/>
    <lineage>
        <taxon>Eukaryota</taxon>
        <taxon>Fungi</taxon>
        <taxon>Dikarya</taxon>
        <taxon>Basidiomycota</taxon>
        <taxon>Agaricomycotina</taxon>
        <taxon>Agaricomycetes</taxon>
        <taxon>Cantharellales</taxon>
        <taxon>Hydnaceae</taxon>
        <taxon>Hydnum</taxon>
    </lineage>
</organism>
<keyword evidence="3" id="KW-1185">Reference proteome</keyword>
<comment type="caution">
    <text evidence="2">The sequence shown here is derived from an EMBL/GenBank/DDBJ whole genome shotgun (WGS) entry which is preliminary data.</text>
</comment>
<feature type="compositionally biased region" description="Basic and acidic residues" evidence="1">
    <location>
        <begin position="1"/>
        <end position="27"/>
    </location>
</feature>
<gene>
    <name evidence="2" type="ORF">BS47DRAFT_1368067</name>
</gene>
<evidence type="ECO:0000313" key="3">
    <source>
        <dbReference type="Proteomes" id="UP000886523"/>
    </source>
</evidence>
<protein>
    <submittedName>
        <fullName evidence="2">Uncharacterized protein</fullName>
    </submittedName>
</protein>
<accession>A0A9P6DKZ3</accession>
<dbReference type="AlphaFoldDB" id="A0A9P6DKZ3"/>
<proteinExistence type="predicted"/>
<sequence length="188" mass="20881">MKTHEAPPEQQHPCERRRAKHRDEPHTHSSGCVVLYKISFPQMSMCPKPPQPTRELYGKLAVEVTPKEQHKLPLQRHFEFFLLMIEFEAPETKTTDSCNPQTTRTMVNCQAKPAQMATDEPGEPPSKPQGSNAQYHMPPSAGCGTKATCPLNLHLNTGRPPVQSLEEATDGTTPALAGVLIKKHETAK</sequence>
<evidence type="ECO:0000256" key="1">
    <source>
        <dbReference type="SAM" id="MobiDB-lite"/>
    </source>
</evidence>
<feature type="region of interest" description="Disordered" evidence="1">
    <location>
        <begin position="1"/>
        <end position="28"/>
    </location>
</feature>
<feature type="region of interest" description="Disordered" evidence="1">
    <location>
        <begin position="113"/>
        <end position="188"/>
    </location>
</feature>
<reference evidence="2" key="1">
    <citation type="journal article" date="2020" name="Nat. Commun.">
        <title>Large-scale genome sequencing of mycorrhizal fungi provides insights into the early evolution of symbiotic traits.</title>
        <authorList>
            <person name="Miyauchi S."/>
            <person name="Kiss E."/>
            <person name="Kuo A."/>
            <person name="Drula E."/>
            <person name="Kohler A."/>
            <person name="Sanchez-Garcia M."/>
            <person name="Morin E."/>
            <person name="Andreopoulos B."/>
            <person name="Barry K.W."/>
            <person name="Bonito G."/>
            <person name="Buee M."/>
            <person name="Carver A."/>
            <person name="Chen C."/>
            <person name="Cichocki N."/>
            <person name="Clum A."/>
            <person name="Culley D."/>
            <person name="Crous P.W."/>
            <person name="Fauchery L."/>
            <person name="Girlanda M."/>
            <person name="Hayes R.D."/>
            <person name="Keri Z."/>
            <person name="LaButti K."/>
            <person name="Lipzen A."/>
            <person name="Lombard V."/>
            <person name="Magnuson J."/>
            <person name="Maillard F."/>
            <person name="Murat C."/>
            <person name="Nolan M."/>
            <person name="Ohm R.A."/>
            <person name="Pangilinan J."/>
            <person name="Pereira M.F."/>
            <person name="Perotto S."/>
            <person name="Peter M."/>
            <person name="Pfister S."/>
            <person name="Riley R."/>
            <person name="Sitrit Y."/>
            <person name="Stielow J.B."/>
            <person name="Szollosi G."/>
            <person name="Zifcakova L."/>
            <person name="Stursova M."/>
            <person name="Spatafora J.W."/>
            <person name="Tedersoo L."/>
            <person name="Vaario L.M."/>
            <person name="Yamada A."/>
            <person name="Yan M."/>
            <person name="Wang P."/>
            <person name="Xu J."/>
            <person name="Bruns T."/>
            <person name="Baldrian P."/>
            <person name="Vilgalys R."/>
            <person name="Dunand C."/>
            <person name="Henrissat B."/>
            <person name="Grigoriev I.V."/>
            <person name="Hibbett D."/>
            <person name="Nagy L.G."/>
            <person name="Martin F.M."/>
        </authorList>
    </citation>
    <scope>NUCLEOTIDE SEQUENCE</scope>
    <source>
        <strain evidence="2">UP504</strain>
    </source>
</reference>
<dbReference type="Proteomes" id="UP000886523">
    <property type="component" value="Unassembled WGS sequence"/>
</dbReference>